<feature type="transmembrane region" description="Helical" evidence="1">
    <location>
        <begin position="199"/>
        <end position="220"/>
    </location>
</feature>
<name>A0A6N2YJ91_9ACTN</name>
<gene>
    <name evidence="2" type="primary">manZ_3</name>
    <name evidence="2" type="ORF">CILFYP54_01239</name>
</gene>
<organism evidence="2">
    <name type="scientific">Collinsella intestinalis</name>
    <dbReference type="NCBI Taxonomy" id="147207"/>
    <lineage>
        <taxon>Bacteria</taxon>
        <taxon>Bacillati</taxon>
        <taxon>Actinomycetota</taxon>
        <taxon>Coriobacteriia</taxon>
        <taxon>Coriobacteriales</taxon>
        <taxon>Coriobacteriaceae</taxon>
        <taxon>Collinsella</taxon>
    </lineage>
</organism>
<dbReference type="AlphaFoldDB" id="A0A6N2YJ91"/>
<evidence type="ECO:0000256" key="1">
    <source>
        <dbReference type="SAM" id="Phobius"/>
    </source>
</evidence>
<dbReference type="PROSITE" id="PS51108">
    <property type="entry name" value="PTS_EIID"/>
    <property type="match status" value="1"/>
</dbReference>
<dbReference type="InterPro" id="IPR050303">
    <property type="entry name" value="GatZ_KbaZ_carbometab"/>
</dbReference>
<dbReference type="RefSeq" id="WP_156848089.1">
    <property type="nucleotide sequence ID" value="NZ_CACRTN010000007.1"/>
</dbReference>
<dbReference type="PANTHER" id="PTHR32502:SF23">
    <property type="entry name" value="TRANSPORT PROTEIN, PTS SYSTEM"/>
    <property type="match status" value="1"/>
</dbReference>
<keyword evidence="1" id="KW-0812">Transmembrane</keyword>
<dbReference type="InterPro" id="IPR004704">
    <property type="entry name" value="PTS_IID_man"/>
</dbReference>
<feature type="transmembrane region" description="Helical" evidence="1">
    <location>
        <begin position="78"/>
        <end position="97"/>
    </location>
</feature>
<dbReference type="PANTHER" id="PTHR32502">
    <property type="entry name" value="N-ACETYLGALACTOSAMINE PERMEASE II COMPONENT-RELATED"/>
    <property type="match status" value="1"/>
</dbReference>
<keyword evidence="1" id="KW-1133">Transmembrane helix</keyword>
<dbReference type="GO" id="GO:0005886">
    <property type="term" value="C:plasma membrane"/>
    <property type="evidence" value="ECO:0007669"/>
    <property type="project" value="TreeGrafter"/>
</dbReference>
<evidence type="ECO:0000313" key="2">
    <source>
        <dbReference type="EMBL" id="VYT66945.1"/>
    </source>
</evidence>
<dbReference type="GO" id="GO:0009401">
    <property type="term" value="P:phosphoenolpyruvate-dependent sugar phosphotransferase system"/>
    <property type="evidence" value="ECO:0007669"/>
    <property type="project" value="InterPro"/>
</dbReference>
<accession>A0A6N2YJ91</accession>
<keyword evidence="1" id="KW-0472">Membrane</keyword>
<feature type="transmembrane region" description="Helical" evidence="1">
    <location>
        <begin position="264"/>
        <end position="282"/>
    </location>
</feature>
<reference evidence="2" key="1">
    <citation type="submission" date="2019-11" db="EMBL/GenBank/DDBJ databases">
        <authorList>
            <person name="Feng L."/>
        </authorList>
    </citation>
    <scope>NUCLEOTIDE SEQUENCE</scope>
    <source>
        <strain evidence="2">CintestinalisLFYP54</strain>
    </source>
</reference>
<feature type="transmembrane region" description="Helical" evidence="1">
    <location>
        <begin position="240"/>
        <end position="257"/>
    </location>
</feature>
<dbReference type="EMBL" id="CACRTN010000007">
    <property type="protein sequence ID" value="VYT66945.1"/>
    <property type="molecule type" value="Genomic_DNA"/>
</dbReference>
<protein>
    <submittedName>
        <fullName evidence="2">Mannose permease IID component</fullName>
    </submittedName>
</protein>
<proteinExistence type="predicted"/>
<sequence>MTSNETAVQTASVDDQYKITKADLIKTSLNVGSLGMEFSWTYYKQMNIAFCLMMAKMLKKIYHDNEEGYREALVRHMAFFNITVQFAPFVGGIALSMEERIARGEADPESVNEVKAALMGPLSGVGDAIFLSTLRVLAAGIGISLCQAGSWLGPIAFLLIYNIPGFWLRIWGIQKGYNLGVNFLDQAIASGLMEKVMQAIGIIGAMVIGSMTVSMFWATMPIPIGGGEGAATLQSILDSIMPGLLGLGAFGLYYWLLSKKVNPSILIIATMVIGVIGAYFGFLA</sequence>
<dbReference type="Pfam" id="PF03613">
    <property type="entry name" value="EIID-AGA"/>
    <property type="match status" value="1"/>
</dbReference>